<proteinExistence type="predicted"/>
<gene>
    <name evidence="3" type="ORF">HH214_19625</name>
</gene>
<dbReference type="InterPro" id="IPR032260">
    <property type="entry name" value="DUF5060"/>
</dbReference>
<reference evidence="3 4" key="1">
    <citation type="submission" date="2020-04" db="EMBL/GenBank/DDBJ databases">
        <title>Genome sequencing of novel species.</title>
        <authorList>
            <person name="Heo J."/>
            <person name="Kim S.-J."/>
            <person name="Kim J.-S."/>
            <person name="Hong S.-B."/>
            <person name="Kwon S.-W."/>
        </authorList>
    </citation>
    <scope>NUCLEOTIDE SEQUENCE [LARGE SCALE GENOMIC DNA]</scope>
    <source>
        <strain evidence="3 4">F39-2</strain>
    </source>
</reference>
<feature type="domain" description="Cellulose-binding Sde182 nucleoside hydrolase-like" evidence="1">
    <location>
        <begin position="37"/>
        <end position="279"/>
    </location>
</feature>
<dbReference type="RefSeq" id="WP_169610540.1">
    <property type="nucleotide sequence ID" value="NZ_CP051682.1"/>
</dbReference>
<dbReference type="Proteomes" id="UP000503278">
    <property type="component" value="Chromosome"/>
</dbReference>
<keyword evidence="4" id="KW-1185">Reference proteome</keyword>
<dbReference type="InterPro" id="IPR036452">
    <property type="entry name" value="Ribo_hydro-like"/>
</dbReference>
<evidence type="ECO:0000313" key="4">
    <source>
        <dbReference type="Proteomes" id="UP000503278"/>
    </source>
</evidence>
<dbReference type="KEGG" id="mrob:HH214_19625"/>
<evidence type="ECO:0000259" key="1">
    <source>
        <dbReference type="Pfam" id="PF07632"/>
    </source>
</evidence>
<protein>
    <submittedName>
        <fullName evidence="3">DUF1593 domain-containing protein</fullName>
    </submittedName>
</protein>
<evidence type="ECO:0000259" key="2">
    <source>
        <dbReference type="Pfam" id="PF16586"/>
    </source>
</evidence>
<dbReference type="Gene3D" id="3.90.245.10">
    <property type="entry name" value="Ribonucleoside hydrolase-like"/>
    <property type="match status" value="1"/>
</dbReference>
<dbReference type="GO" id="GO:0016799">
    <property type="term" value="F:hydrolase activity, hydrolyzing N-glycosyl compounds"/>
    <property type="evidence" value="ECO:0007669"/>
    <property type="project" value="InterPro"/>
</dbReference>
<accession>A0A7L5E3J1</accession>
<feature type="domain" description="DUF5060" evidence="2">
    <location>
        <begin position="300"/>
        <end position="362"/>
    </location>
</feature>
<organism evidence="3 4">
    <name type="scientific">Mucilaginibacter robiniae</name>
    <dbReference type="NCBI Taxonomy" id="2728022"/>
    <lineage>
        <taxon>Bacteria</taxon>
        <taxon>Pseudomonadati</taxon>
        <taxon>Bacteroidota</taxon>
        <taxon>Sphingobacteriia</taxon>
        <taxon>Sphingobacteriales</taxon>
        <taxon>Sphingobacteriaceae</taxon>
        <taxon>Mucilaginibacter</taxon>
    </lineage>
</organism>
<evidence type="ECO:0000313" key="3">
    <source>
        <dbReference type="EMBL" id="QJD97930.1"/>
    </source>
</evidence>
<dbReference type="AlphaFoldDB" id="A0A7L5E3J1"/>
<dbReference type="InterPro" id="IPR011483">
    <property type="entry name" value="Sde182_NH-like"/>
</dbReference>
<dbReference type="Pfam" id="PF07632">
    <property type="entry name" value="Sde182_NH-like"/>
    <property type="match status" value="1"/>
</dbReference>
<dbReference type="EMBL" id="CP051682">
    <property type="protein sequence ID" value="QJD97930.1"/>
    <property type="molecule type" value="Genomic_DNA"/>
</dbReference>
<sequence>MVNTNNLLSRLTTKLILLVGLFTIQYGQVHAQAIKPRIIISTDIGGTDDDDFQSMIHFLMYADKFNTEGLISSPSYGDGKKQDILDMIDLYAKDYPQLKQHADFPLPNALRVFCKQGVSGAAPYSGWRTATEGSDWIVKCAKKKSAQPLWILVWGGLEDVAQALHDVPEIRNKIKVYWIGGPNKKWSINAYAYIVQHFPDLWMIENNATYRGLFLDAETPEDPKQDNYYNQHIKGHGHMGMQFKQYYGGAIKMGDTPSLLYAMAGHLENPFKESWGGSFTKIQRSSHYIFNRNTTLADSVAVYGTVEWHFKGPVIQHSSDKACFSMEILNQQWPGYYLGNGNYAIRYAPKKAGVCTYKIKSDIPGFVELTGEFTVTNIWPGKVNKADYLVGSNWYSDQQEPNLFYGDQQGGRTIAKWRQKFLNDWAKRWEWLH</sequence>
<dbReference type="Pfam" id="PF16586">
    <property type="entry name" value="DUF5060"/>
    <property type="match status" value="1"/>
</dbReference>
<name>A0A7L5E3J1_9SPHI</name>
<dbReference type="SUPFAM" id="SSF53590">
    <property type="entry name" value="Nucleoside hydrolase"/>
    <property type="match status" value="1"/>
</dbReference>